<feature type="transmembrane region" description="Helical" evidence="1">
    <location>
        <begin position="81"/>
        <end position="99"/>
    </location>
</feature>
<evidence type="ECO:0000313" key="2">
    <source>
        <dbReference type="EMBL" id="MCK8493086.1"/>
    </source>
</evidence>
<dbReference type="RefSeq" id="WP_248477668.1">
    <property type="nucleotide sequence ID" value="NZ_JALPRF010000002.1"/>
</dbReference>
<sequence length="252" mass="28382">MNIQNPSKSLYGEKFNYTHVSLSTRAIALTLFGIAFLLIIISFAGMYARLYASAQGFQWHRYIEHLIDKTYVDSELNIPTFYNACLLLLSSVLLQLVKLIKGPSQVKRQHWSILSIIFLLLAMDESTSFHELLNVSTLQGNVPTSKYLHWTWVIPGMLFVVAVFVFFIPFLLALPRRTASLMILAGATYVGGAIGLEVIGSAVIVDEGFFNLHYSLVTHLEELMEMTGLVVFIYCLLDYISKKPIQATVTFN</sequence>
<feature type="transmembrane region" description="Helical" evidence="1">
    <location>
        <begin position="150"/>
        <end position="174"/>
    </location>
</feature>
<feature type="transmembrane region" description="Helical" evidence="1">
    <location>
        <begin position="111"/>
        <end position="130"/>
    </location>
</feature>
<accession>A0ABT0HLN8</accession>
<proteinExistence type="predicted"/>
<name>A0ABT0HLN8_9BACT</name>
<keyword evidence="3" id="KW-1185">Reference proteome</keyword>
<feature type="transmembrane region" description="Helical" evidence="1">
    <location>
        <begin position="26"/>
        <end position="48"/>
    </location>
</feature>
<keyword evidence="1" id="KW-1133">Transmembrane helix</keyword>
<evidence type="ECO:0000256" key="1">
    <source>
        <dbReference type="SAM" id="Phobius"/>
    </source>
</evidence>
<keyword evidence="1" id="KW-0812">Transmembrane</keyword>
<feature type="transmembrane region" description="Helical" evidence="1">
    <location>
        <begin position="223"/>
        <end position="240"/>
    </location>
</feature>
<gene>
    <name evidence="2" type="ORF">M0L20_14550</name>
</gene>
<evidence type="ECO:0008006" key="4">
    <source>
        <dbReference type="Google" id="ProtNLM"/>
    </source>
</evidence>
<keyword evidence="1" id="KW-0472">Membrane</keyword>
<comment type="caution">
    <text evidence="2">The sequence shown here is derived from an EMBL/GenBank/DDBJ whole genome shotgun (WGS) entry which is preliminary data.</text>
</comment>
<dbReference type="EMBL" id="JALPRF010000002">
    <property type="protein sequence ID" value="MCK8493086.1"/>
    <property type="molecule type" value="Genomic_DNA"/>
</dbReference>
<organism evidence="2 3">
    <name type="scientific">Spirosoma liriopis</name>
    <dbReference type="NCBI Taxonomy" id="2937440"/>
    <lineage>
        <taxon>Bacteria</taxon>
        <taxon>Pseudomonadati</taxon>
        <taxon>Bacteroidota</taxon>
        <taxon>Cytophagia</taxon>
        <taxon>Cytophagales</taxon>
        <taxon>Cytophagaceae</taxon>
        <taxon>Spirosoma</taxon>
    </lineage>
</organism>
<feature type="transmembrane region" description="Helical" evidence="1">
    <location>
        <begin position="181"/>
        <end position="203"/>
    </location>
</feature>
<reference evidence="2 3" key="1">
    <citation type="submission" date="2022-04" db="EMBL/GenBank/DDBJ databases">
        <title>Spirosoma sp. strain RP8 genome sequencing and assembly.</title>
        <authorList>
            <person name="Jung Y."/>
        </authorList>
    </citation>
    <scope>NUCLEOTIDE SEQUENCE [LARGE SCALE GENOMIC DNA]</scope>
    <source>
        <strain evidence="2 3">RP8</strain>
    </source>
</reference>
<dbReference type="Proteomes" id="UP001202180">
    <property type="component" value="Unassembled WGS sequence"/>
</dbReference>
<evidence type="ECO:0000313" key="3">
    <source>
        <dbReference type="Proteomes" id="UP001202180"/>
    </source>
</evidence>
<protein>
    <recommendedName>
        <fullName evidence="4">Multidrug transporter</fullName>
    </recommendedName>
</protein>